<dbReference type="PANTHER" id="PTHR41521">
    <property type="match status" value="1"/>
</dbReference>
<keyword evidence="3" id="KW-1185">Reference proteome</keyword>
<dbReference type="AlphaFoldDB" id="A0A2U8WHI4"/>
<proteinExistence type="predicted"/>
<organism evidence="2 3">
    <name type="scientific">Methylobacterium terrae</name>
    <dbReference type="NCBI Taxonomy" id="2202827"/>
    <lineage>
        <taxon>Bacteria</taxon>
        <taxon>Pseudomonadati</taxon>
        <taxon>Pseudomonadota</taxon>
        <taxon>Alphaproteobacteria</taxon>
        <taxon>Hyphomicrobiales</taxon>
        <taxon>Methylobacteriaceae</taxon>
        <taxon>Methylobacterium</taxon>
    </lineage>
</organism>
<dbReference type="SUPFAM" id="SSF54909">
    <property type="entry name" value="Dimeric alpha+beta barrel"/>
    <property type="match status" value="1"/>
</dbReference>
<sequence length="103" mass="10940">MAKGYWVGRVDVSNAEAYKNYVAANGAAFAKFGGRFLVRGGSFEAVSGSSRARNVVIEFPSYDQALACWNSPEYQAARAKQEGGAEIDLIVIEGYDGPQPGAA</sequence>
<name>A0A2U8WHI4_9HYPH</name>
<dbReference type="PANTHER" id="PTHR41521:SF4">
    <property type="entry name" value="BLR0684 PROTEIN"/>
    <property type="match status" value="1"/>
</dbReference>
<feature type="domain" description="DUF1330" evidence="1">
    <location>
        <begin position="3"/>
        <end position="95"/>
    </location>
</feature>
<evidence type="ECO:0000313" key="2">
    <source>
        <dbReference type="EMBL" id="AWN44991.1"/>
    </source>
</evidence>
<dbReference type="Pfam" id="PF07045">
    <property type="entry name" value="DUF1330"/>
    <property type="match status" value="1"/>
</dbReference>
<dbReference type="KEGG" id="mtea:DK419_00495"/>
<dbReference type="OrthoDB" id="9806380at2"/>
<evidence type="ECO:0000313" key="3">
    <source>
        <dbReference type="Proteomes" id="UP000245444"/>
    </source>
</evidence>
<protein>
    <submittedName>
        <fullName evidence="2">DUF1330 domain-containing protein</fullName>
    </submittedName>
</protein>
<accession>A0A2U8WHI4</accession>
<dbReference type="EMBL" id="CP029553">
    <property type="protein sequence ID" value="AWN44991.1"/>
    <property type="molecule type" value="Genomic_DNA"/>
</dbReference>
<dbReference type="RefSeq" id="WP_109957366.1">
    <property type="nucleotide sequence ID" value="NZ_CP029553.1"/>
</dbReference>
<dbReference type="InterPro" id="IPR010753">
    <property type="entry name" value="DUF1330"/>
</dbReference>
<dbReference type="Gene3D" id="3.30.70.100">
    <property type="match status" value="1"/>
</dbReference>
<gene>
    <name evidence="2" type="ORF">DK419_00495</name>
</gene>
<dbReference type="Proteomes" id="UP000245444">
    <property type="component" value="Chromosome"/>
</dbReference>
<dbReference type="InterPro" id="IPR011008">
    <property type="entry name" value="Dimeric_a/b-barrel"/>
</dbReference>
<reference evidence="2 3" key="1">
    <citation type="submission" date="2018-05" db="EMBL/GenBank/DDBJ databases">
        <title>Complete Genome Sequence of Methylobacterium sp. 17Sr1-28.</title>
        <authorList>
            <person name="Srinivasan S."/>
        </authorList>
    </citation>
    <scope>NUCLEOTIDE SEQUENCE [LARGE SCALE GENOMIC DNA]</scope>
    <source>
        <strain evidence="2 3">17Sr1-28</strain>
    </source>
</reference>
<evidence type="ECO:0000259" key="1">
    <source>
        <dbReference type="Pfam" id="PF07045"/>
    </source>
</evidence>